<reference evidence="1" key="2">
    <citation type="submission" date="2020-08" db="EMBL/GenBank/DDBJ databases">
        <title>Plant Genome Project.</title>
        <authorList>
            <person name="Zhang R.-G."/>
        </authorList>
    </citation>
    <scope>NUCLEOTIDE SEQUENCE</scope>
    <source>
        <strain evidence="1">Huo1</strain>
        <tissue evidence="1">Leaf</tissue>
    </source>
</reference>
<name>A0A8X8X4E2_SALSN</name>
<protein>
    <submittedName>
        <fullName evidence="1">Uncharacterized protein</fullName>
    </submittedName>
</protein>
<organism evidence="1">
    <name type="scientific">Salvia splendens</name>
    <name type="common">Scarlet sage</name>
    <dbReference type="NCBI Taxonomy" id="180675"/>
    <lineage>
        <taxon>Eukaryota</taxon>
        <taxon>Viridiplantae</taxon>
        <taxon>Streptophyta</taxon>
        <taxon>Embryophyta</taxon>
        <taxon>Tracheophyta</taxon>
        <taxon>Spermatophyta</taxon>
        <taxon>Magnoliopsida</taxon>
        <taxon>eudicotyledons</taxon>
        <taxon>Gunneridae</taxon>
        <taxon>Pentapetalae</taxon>
        <taxon>asterids</taxon>
        <taxon>lamiids</taxon>
        <taxon>Lamiales</taxon>
        <taxon>Lamiaceae</taxon>
        <taxon>Nepetoideae</taxon>
        <taxon>Mentheae</taxon>
        <taxon>Salviinae</taxon>
        <taxon>Salvia</taxon>
        <taxon>Salvia subgen. Calosphace</taxon>
        <taxon>core Calosphace</taxon>
    </lineage>
</organism>
<accession>A0A8X8X4E2</accession>
<proteinExistence type="predicted"/>
<evidence type="ECO:0000313" key="2">
    <source>
        <dbReference type="Proteomes" id="UP000298416"/>
    </source>
</evidence>
<dbReference type="AlphaFoldDB" id="A0A8X8X4E2"/>
<dbReference type="Proteomes" id="UP000298416">
    <property type="component" value="Unassembled WGS sequence"/>
</dbReference>
<sequence>MVFWLEDERNADLCAVKVKQHCTKEDHVYDDLETQYSVVEPAERVHERLENELPHFLKYMLESNVQNGFWLVNIILFLEDLVKTRKRRGRKPKYGVPYQRDIASPVENFKGENSILFSSEMVQKGPEITNPAQTNDLCYPETCFLRDHVHEGVTCR</sequence>
<dbReference type="EMBL" id="PNBA02000012">
    <property type="protein sequence ID" value="KAG6406570.1"/>
    <property type="molecule type" value="Genomic_DNA"/>
</dbReference>
<reference evidence="1" key="1">
    <citation type="submission" date="2018-01" db="EMBL/GenBank/DDBJ databases">
        <authorList>
            <person name="Mao J.F."/>
        </authorList>
    </citation>
    <scope>NUCLEOTIDE SEQUENCE</scope>
    <source>
        <strain evidence="1">Huo1</strain>
        <tissue evidence="1">Leaf</tissue>
    </source>
</reference>
<evidence type="ECO:0000313" key="1">
    <source>
        <dbReference type="EMBL" id="KAG6406570.1"/>
    </source>
</evidence>
<keyword evidence="2" id="KW-1185">Reference proteome</keyword>
<comment type="caution">
    <text evidence="1">The sequence shown here is derived from an EMBL/GenBank/DDBJ whole genome shotgun (WGS) entry which is preliminary data.</text>
</comment>
<gene>
    <name evidence="1" type="ORF">SASPL_134174</name>
</gene>